<dbReference type="SUPFAM" id="SSF51366">
    <property type="entry name" value="Ribulose-phoshate binding barrel"/>
    <property type="match status" value="1"/>
</dbReference>
<proteinExistence type="predicted"/>
<gene>
    <name evidence="3" type="ORF">COT26_01480</name>
</gene>
<dbReference type="EMBL" id="PEXW01000031">
    <property type="protein sequence ID" value="PIS40776.1"/>
    <property type="molecule type" value="Genomic_DNA"/>
</dbReference>
<reference evidence="4" key="1">
    <citation type="submission" date="2017-09" db="EMBL/GenBank/DDBJ databases">
        <title>Depth-based differentiation of microbial function through sediment-hosted aquifers and enrichment of novel symbionts in the deep terrestrial subsurface.</title>
        <authorList>
            <person name="Probst A.J."/>
            <person name="Ladd B."/>
            <person name="Jarett J.K."/>
            <person name="Geller-Mcgrath D.E."/>
            <person name="Sieber C.M.K."/>
            <person name="Emerson J.B."/>
            <person name="Anantharaman K."/>
            <person name="Thomas B.C."/>
            <person name="Malmstrom R."/>
            <person name="Stieglmeier M."/>
            <person name="Klingl A."/>
            <person name="Woyke T."/>
            <person name="Ryan C.M."/>
            <person name="Banfield J.F."/>
        </authorList>
    </citation>
    <scope>NUCLEOTIDE SEQUENCE [LARGE SCALE GENOMIC DNA]</scope>
</reference>
<organism evidence="3 4">
    <name type="scientific">Candidatus Kerfeldbacteria bacterium CG08_land_8_20_14_0_20_43_14</name>
    <dbReference type="NCBI Taxonomy" id="2014246"/>
    <lineage>
        <taxon>Bacteria</taxon>
        <taxon>Candidatus Kerfeldiibacteriota</taxon>
    </lineage>
</organism>
<dbReference type="PANTHER" id="PTHR11749">
    <property type="entry name" value="RIBULOSE-5-PHOSPHATE-3-EPIMERASE"/>
    <property type="match status" value="1"/>
</dbReference>
<evidence type="ECO:0000256" key="1">
    <source>
        <dbReference type="ARBA" id="ARBA00022723"/>
    </source>
</evidence>
<protein>
    <recommendedName>
        <fullName evidence="5">Ribulose-phosphate 3-epimerase</fullName>
    </recommendedName>
</protein>
<dbReference type="Proteomes" id="UP000236845">
    <property type="component" value="Unassembled WGS sequence"/>
</dbReference>
<dbReference type="GO" id="GO:0005975">
    <property type="term" value="P:carbohydrate metabolic process"/>
    <property type="evidence" value="ECO:0007669"/>
    <property type="project" value="InterPro"/>
</dbReference>
<accession>A0A2H0YQS1</accession>
<dbReference type="GO" id="GO:0016857">
    <property type="term" value="F:racemase and epimerase activity, acting on carbohydrates and derivatives"/>
    <property type="evidence" value="ECO:0007669"/>
    <property type="project" value="InterPro"/>
</dbReference>
<comment type="caution">
    <text evidence="3">The sequence shown here is derived from an EMBL/GenBank/DDBJ whole genome shotgun (WGS) entry which is preliminary data.</text>
</comment>
<evidence type="ECO:0008006" key="5">
    <source>
        <dbReference type="Google" id="ProtNLM"/>
    </source>
</evidence>
<evidence type="ECO:0000313" key="4">
    <source>
        <dbReference type="Proteomes" id="UP000236845"/>
    </source>
</evidence>
<dbReference type="GO" id="GO:0046872">
    <property type="term" value="F:metal ion binding"/>
    <property type="evidence" value="ECO:0007669"/>
    <property type="project" value="UniProtKB-KW"/>
</dbReference>
<keyword evidence="1" id="KW-0479">Metal-binding</keyword>
<name>A0A2H0YQS1_9BACT</name>
<sequence length="207" mass="22969">MQITPAILETSPEELKKKIETVESSVDQIQIDIGDGQFIPTVTVLPRALGEFRPLTVLEVHLMVKRPERFVADWAHLGAKRVSFHVEAEGDLERFIALCRELDCDITIALNPDTNYEKVVPFLDLVDEVMFLGVQPGAQGNPFQGKVIEELKAFHQAFPNMPLALDGGINEKNLKELKAAGISRAIVGTTIWKSPDPVSMIQKLSNI</sequence>
<dbReference type="InterPro" id="IPR000056">
    <property type="entry name" value="Ribul_P_3_epim-like"/>
</dbReference>
<evidence type="ECO:0000256" key="2">
    <source>
        <dbReference type="ARBA" id="ARBA00023235"/>
    </source>
</evidence>
<dbReference type="Gene3D" id="3.20.20.70">
    <property type="entry name" value="Aldolase class I"/>
    <property type="match status" value="1"/>
</dbReference>
<dbReference type="InterPro" id="IPR011060">
    <property type="entry name" value="RibuloseP-bd_barrel"/>
</dbReference>
<dbReference type="AlphaFoldDB" id="A0A2H0YQS1"/>
<dbReference type="InterPro" id="IPR013785">
    <property type="entry name" value="Aldolase_TIM"/>
</dbReference>
<dbReference type="Pfam" id="PF00834">
    <property type="entry name" value="Ribul_P_3_epim"/>
    <property type="match status" value="1"/>
</dbReference>
<keyword evidence="2" id="KW-0413">Isomerase</keyword>
<evidence type="ECO:0000313" key="3">
    <source>
        <dbReference type="EMBL" id="PIS40776.1"/>
    </source>
</evidence>